<keyword evidence="3" id="KW-1185">Reference proteome</keyword>
<comment type="caution">
    <text evidence="2">The sequence shown here is derived from an EMBL/GenBank/DDBJ whole genome shotgun (WGS) entry which is preliminary data.</text>
</comment>
<keyword evidence="2" id="KW-0167">Capsid protein</keyword>
<dbReference type="AlphaFoldDB" id="A0A927BX16"/>
<evidence type="ECO:0000313" key="3">
    <source>
        <dbReference type="Proteomes" id="UP000621560"/>
    </source>
</evidence>
<keyword evidence="2" id="KW-0946">Virion</keyword>
<dbReference type="RefSeq" id="WP_190921541.1">
    <property type="nucleotide sequence ID" value="NZ_JACXIZ010000067.1"/>
</dbReference>
<dbReference type="InterPro" id="IPR012347">
    <property type="entry name" value="Ferritin-like"/>
</dbReference>
<dbReference type="Pfam" id="PF07875">
    <property type="entry name" value="Coat_F"/>
    <property type="match status" value="1"/>
</dbReference>
<accession>A0A927BX16</accession>
<dbReference type="Proteomes" id="UP000621560">
    <property type="component" value="Unassembled WGS sequence"/>
</dbReference>
<proteinExistence type="predicted"/>
<protein>
    <submittedName>
        <fullName evidence="2">Spore coat protein</fullName>
    </submittedName>
</protein>
<dbReference type="EMBL" id="JACXIZ010000067">
    <property type="protein sequence ID" value="MBD2848442.1"/>
    <property type="molecule type" value="Genomic_DNA"/>
</dbReference>
<reference evidence="2" key="1">
    <citation type="submission" date="2020-09" db="EMBL/GenBank/DDBJ databases">
        <title>A novel bacterium of genus Paenibacillus, isolated from South China Sea.</title>
        <authorList>
            <person name="Huang H."/>
            <person name="Mo K."/>
            <person name="Hu Y."/>
        </authorList>
    </citation>
    <scope>NUCLEOTIDE SEQUENCE</scope>
    <source>
        <strain evidence="2">IB182496</strain>
    </source>
</reference>
<evidence type="ECO:0000256" key="1">
    <source>
        <dbReference type="SAM" id="MobiDB-lite"/>
    </source>
</evidence>
<gene>
    <name evidence="2" type="ORF">IDH44_24940</name>
</gene>
<dbReference type="Gene3D" id="1.20.1260.10">
    <property type="match status" value="1"/>
</dbReference>
<sequence length="142" mass="16407">MQQAQIQSMLPEADLAYTVLADLKRVVREYATAATEANCPEIRQMFTDLLNSSLRMQGDLYQLMQQNNMYSSPSPALRQELEKQLDQNRQTLQQTKQLIQQMMSAAPQAMQHMPMGSMQSGQTHPQQHQQNQQHQQQGHFYN</sequence>
<feature type="region of interest" description="Disordered" evidence="1">
    <location>
        <begin position="104"/>
        <end position="142"/>
    </location>
</feature>
<organism evidence="2 3">
    <name type="scientific">Paenibacillus sabuli</name>
    <dbReference type="NCBI Taxonomy" id="2772509"/>
    <lineage>
        <taxon>Bacteria</taxon>
        <taxon>Bacillati</taxon>
        <taxon>Bacillota</taxon>
        <taxon>Bacilli</taxon>
        <taxon>Bacillales</taxon>
        <taxon>Paenibacillaceae</taxon>
        <taxon>Paenibacillus</taxon>
    </lineage>
</organism>
<evidence type="ECO:0000313" key="2">
    <source>
        <dbReference type="EMBL" id="MBD2848442.1"/>
    </source>
</evidence>
<dbReference type="InterPro" id="IPR012851">
    <property type="entry name" value="Spore_coat_CotF-like"/>
</dbReference>
<name>A0A927BX16_9BACL</name>